<evidence type="ECO:0000313" key="10">
    <source>
        <dbReference type="EMBL" id="OEK07109.1"/>
    </source>
</evidence>
<dbReference type="Pfam" id="PF00486">
    <property type="entry name" value="Trans_reg_C"/>
    <property type="match status" value="1"/>
</dbReference>
<evidence type="ECO:0000256" key="7">
    <source>
        <dbReference type="PROSITE-ProRule" id="PRU01091"/>
    </source>
</evidence>
<dbReference type="GO" id="GO:0000156">
    <property type="term" value="F:phosphorelay response regulator activity"/>
    <property type="evidence" value="ECO:0007669"/>
    <property type="project" value="TreeGrafter"/>
</dbReference>
<dbReference type="STRING" id="1563681.BFP71_05480"/>
<keyword evidence="1 6" id="KW-0597">Phosphoprotein</keyword>
<dbReference type="PROSITE" id="PS51755">
    <property type="entry name" value="OMPR_PHOB"/>
    <property type="match status" value="1"/>
</dbReference>
<dbReference type="CDD" id="cd00383">
    <property type="entry name" value="trans_reg_C"/>
    <property type="match status" value="1"/>
</dbReference>
<dbReference type="Gene3D" id="1.10.10.10">
    <property type="entry name" value="Winged helix-like DNA-binding domain superfamily/Winged helix DNA-binding domain"/>
    <property type="match status" value="1"/>
</dbReference>
<proteinExistence type="predicted"/>
<feature type="modified residue" description="4-aspartylphosphate" evidence="6">
    <location>
        <position position="51"/>
    </location>
</feature>
<keyword evidence="2" id="KW-0902">Two-component regulatory system</keyword>
<organism evidence="10 11">
    <name type="scientific">Roseivirga misakiensis</name>
    <dbReference type="NCBI Taxonomy" id="1563681"/>
    <lineage>
        <taxon>Bacteria</taxon>
        <taxon>Pseudomonadati</taxon>
        <taxon>Bacteroidota</taxon>
        <taxon>Cytophagia</taxon>
        <taxon>Cytophagales</taxon>
        <taxon>Roseivirgaceae</taxon>
        <taxon>Roseivirga</taxon>
    </lineage>
</organism>
<feature type="domain" description="OmpR/PhoB-type" evidence="9">
    <location>
        <begin position="124"/>
        <end position="222"/>
    </location>
</feature>
<keyword evidence="11" id="KW-1185">Reference proteome</keyword>
<dbReference type="SUPFAM" id="SSF52172">
    <property type="entry name" value="CheY-like"/>
    <property type="match status" value="1"/>
</dbReference>
<reference evidence="10 11" key="1">
    <citation type="submission" date="2016-08" db="EMBL/GenBank/DDBJ databases">
        <title>Draft genome of Fabibacter sp. strain SK-8.</title>
        <authorList>
            <person name="Wong S.-K."/>
            <person name="Hamasaki K."/>
            <person name="Yoshizawa S."/>
        </authorList>
    </citation>
    <scope>NUCLEOTIDE SEQUENCE [LARGE SCALE GENOMIC DNA]</scope>
    <source>
        <strain evidence="10 11">SK-8</strain>
    </source>
</reference>
<dbReference type="PANTHER" id="PTHR48111">
    <property type="entry name" value="REGULATOR OF RPOS"/>
    <property type="match status" value="1"/>
</dbReference>
<dbReference type="GO" id="GO:0000976">
    <property type="term" value="F:transcription cis-regulatory region binding"/>
    <property type="evidence" value="ECO:0007669"/>
    <property type="project" value="TreeGrafter"/>
</dbReference>
<evidence type="ECO:0000256" key="6">
    <source>
        <dbReference type="PROSITE-ProRule" id="PRU00169"/>
    </source>
</evidence>
<dbReference type="InterPro" id="IPR036388">
    <property type="entry name" value="WH-like_DNA-bd_sf"/>
</dbReference>
<dbReference type="GO" id="GO:0006355">
    <property type="term" value="P:regulation of DNA-templated transcription"/>
    <property type="evidence" value="ECO:0007669"/>
    <property type="project" value="InterPro"/>
</dbReference>
<dbReference type="InterPro" id="IPR011006">
    <property type="entry name" value="CheY-like_superfamily"/>
</dbReference>
<evidence type="ECO:0000256" key="5">
    <source>
        <dbReference type="ARBA" id="ARBA00023163"/>
    </source>
</evidence>
<dbReference type="Proteomes" id="UP000095552">
    <property type="component" value="Unassembled WGS sequence"/>
</dbReference>
<name>A0A1E5T6V7_9BACT</name>
<dbReference type="GO" id="GO:0032993">
    <property type="term" value="C:protein-DNA complex"/>
    <property type="evidence" value="ECO:0007669"/>
    <property type="project" value="TreeGrafter"/>
</dbReference>
<dbReference type="Gene3D" id="3.40.50.2300">
    <property type="match status" value="1"/>
</dbReference>
<evidence type="ECO:0000256" key="2">
    <source>
        <dbReference type="ARBA" id="ARBA00023012"/>
    </source>
</evidence>
<keyword evidence="4 7" id="KW-0238">DNA-binding</keyword>
<feature type="domain" description="Response regulatory" evidence="8">
    <location>
        <begin position="2"/>
        <end position="116"/>
    </location>
</feature>
<keyword evidence="5" id="KW-0804">Transcription</keyword>
<dbReference type="EMBL" id="MDGQ01000003">
    <property type="protein sequence ID" value="OEK07109.1"/>
    <property type="molecule type" value="Genomic_DNA"/>
</dbReference>
<dbReference type="InterPro" id="IPR039420">
    <property type="entry name" value="WalR-like"/>
</dbReference>
<accession>A0A1E5T6V7</accession>
<dbReference type="InterPro" id="IPR001789">
    <property type="entry name" value="Sig_transdc_resp-reg_receiver"/>
</dbReference>
<dbReference type="SMART" id="SM00862">
    <property type="entry name" value="Trans_reg_C"/>
    <property type="match status" value="1"/>
</dbReference>
<dbReference type="PANTHER" id="PTHR48111:SF22">
    <property type="entry name" value="REGULATOR OF RPOS"/>
    <property type="match status" value="1"/>
</dbReference>
<sequence length="227" mass="25847">MKILLIEDEEKLGLFISKALEESGYSCELSTNGSEGLELAAIGGFDLILLDIMLPGQDGFEVLKNLRKFKIETPVVFISALNETEHVIKGLDLGAVDYLKKPFDIEELKARIRNVSRKFTGKRATILSIKDLELDLVRRMVSRNGVEIDLSKREFSILELLVRNTNRVVSKTEMTQKIWNIEFDMGSNVIEVHMHQLRKKVDEHATEKLIETQVGFGYLIRGELIKN</sequence>
<evidence type="ECO:0000259" key="9">
    <source>
        <dbReference type="PROSITE" id="PS51755"/>
    </source>
</evidence>
<dbReference type="PROSITE" id="PS50110">
    <property type="entry name" value="RESPONSE_REGULATORY"/>
    <property type="match status" value="1"/>
</dbReference>
<evidence type="ECO:0000256" key="4">
    <source>
        <dbReference type="ARBA" id="ARBA00023125"/>
    </source>
</evidence>
<dbReference type="AlphaFoldDB" id="A0A1E5T6V7"/>
<evidence type="ECO:0000313" key="11">
    <source>
        <dbReference type="Proteomes" id="UP000095552"/>
    </source>
</evidence>
<evidence type="ECO:0000256" key="1">
    <source>
        <dbReference type="ARBA" id="ARBA00022553"/>
    </source>
</evidence>
<evidence type="ECO:0000259" key="8">
    <source>
        <dbReference type="PROSITE" id="PS50110"/>
    </source>
</evidence>
<dbReference type="RefSeq" id="WP_069834421.1">
    <property type="nucleotide sequence ID" value="NZ_MDGQ01000003.1"/>
</dbReference>
<gene>
    <name evidence="10" type="ORF">BFP71_05480</name>
</gene>
<dbReference type="Pfam" id="PF00072">
    <property type="entry name" value="Response_reg"/>
    <property type="match status" value="1"/>
</dbReference>
<dbReference type="InterPro" id="IPR001867">
    <property type="entry name" value="OmpR/PhoB-type_DNA-bd"/>
</dbReference>
<dbReference type="SMART" id="SM00448">
    <property type="entry name" value="REC"/>
    <property type="match status" value="1"/>
</dbReference>
<dbReference type="OrthoDB" id="5343479at2"/>
<evidence type="ECO:0000256" key="3">
    <source>
        <dbReference type="ARBA" id="ARBA00023015"/>
    </source>
</evidence>
<comment type="caution">
    <text evidence="10">The sequence shown here is derived from an EMBL/GenBank/DDBJ whole genome shotgun (WGS) entry which is preliminary data.</text>
</comment>
<protein>
    <submittedName>
        <fullName evidence="10">DNA-binding response regulator</fullName>
    </submittedName>
</protein>
<dbReference type="FunFam" id="1.10.10.10:FF:000005">
    <property type="entry name" value="Two-component system response regulator"/>
    <property type="match status" value="1"/>
</dbReference>
<keyword evidence="3" id="KW-0805">Transcription regulation</keyword>
<dbReference type="GO" id="GO:0005829">
    <property type="term" value="C:cytosol"/>
    <property type="evidence" value="ECO:0007669"/>
    <property type="project" value="TreeGrafter"/>
</dbReference>
<feature type="DNA-binding region" description="OmpR/PhoB-type" evidence="7">
    <location>
        <begin position="124"/>
        <end position="222"/>
    </location>
</feature>